<dbReference type="Proteomes" id="UP000229383">
    <property type="component" value="Unassembled WGS sequence"/>
</dbReference>
<feature type="region of interest" description="Disordered" evidence="1">
    <location>
        <begin position="1"/>
        <end position="20"/>
    </location>
</feature>
<dbReference type="EMBL" id="PFCN01000033">
    <property type="protein sequence ID" value="PIR70201.1"/>
    <property type="molecule type" value="Genomic_DNA"/>
</dbReference>
<evidence type="ECO:0000256" key="1">
    <source>
        <dbReference type="SAM" id="MobiDB-lite"/>
    </source>
</evidence>
<reference evidence="3" key="1">
    <citation type="submission" date="2017-09" db="EMBL/GenBank/DDBJ databases">
        <title>Depth-based differentiation of microbial function through sediment-hosted aquifers and enrichment of novel symbionts in the deep terrestrial subsurface.</title>
        <authorList>
            <person name="Probst A.J."/>
            <person name="Ladd B."/>
            <person name="Jarett J.K."/>
            <person name="Geller-Mcgrath D.E."/>
            <person name="Sieber C.M.K."/>
            <person name="Emerson J.B."/>
            <person name="Anantharaman K."/>
            <person name="Thomas B.C."/>
            <person name="Malmstrom R."/>
            <person name="Stieglmeier M."/>
            <person name="Klingl A."/>
            <person name="Woyke T."/>
            <person name="Ryan C.M."/>
            <person name="Banfield J.F."/>
        </authorList>
    </citation>
    <scope>NUCLEOTIDE SEQUENCE [LARGE SCALE GENOMIC DNA]</scope>
</reference>
<protein>
    <submittedName>
        <fullName evidence="2">Uncharacterized protein</fullName>
    </submittedName>
</protein>
<feature type="compositionally biased region" description="Polar residues" evidence="1">
    <location>
        <begin position="1"/>
        <end position="11"/>
    </location>
</feature>
<dbReference type="AlphaFoldDB" id="A0A2H0TF75"/>
<accession>A0A2H0TF75</accession>
<gene>
    <name evidence="2" type="ORF">COU46_02950</name>
</gene>
<comment type="caution">
    <text evidence="2">The sequence shown here is derived from an EMBL/GenBank/DDBJ whole genome shotgun (WGS) entry which is preliminary data.</text>
</comment>
<evidence type="ECO:0000313" key="3">
    <source>
        <dbReference type="Proteomes" id="UP000229383"/>
    </source>
</evidence>
<name>A0A2H0TF75_9BACT</name>
<organism evidence="2 3">
    <name type="scientific">Candidatus Niyogibacteria bacterium CG10_big_fil_rev_8_21_14_0_10_42_19</name>
    <dbReference type="NCBI Taxonomy" id="1974725"/>
    <lineage>
        <taxon>Bacteria</taxon>
        <taxon>Candidatus Niyogiibacteriota</taxon>
    </lineage>
</organism>
<proteinExistence type="predicted"/>
<evidence type="ECO:0000313" key="2">
    <source>
        <dbReference type="EMBL" id="PIR70201.1"/>
    </source>
</evidence>
<sequence length="104" mass="11876">MSKSETIGNKQQSRECGALSPTSRCTLKTKTEREDDLISKKDKRLRKSILLLVGVEGETTMSVILSKLLKKPYCVSQIKRAVWCLIDCGELDFNINRKFVIRKK</sequence>